<protein>
    <submittedName>
        <fullName evidence="2">Uncharacterized protein</fullName>
    </submittedName>
</protein>
<dbReference type="Proteomes" id="UP000030766">
    <property type="component" value="Unassembled WGS sequence"/>
</dbReference>
<sequence>MFLDVYTRFHVSEDIFLVFSYPQRQSIPFQSLRPSGHLSPFSHSTGVERNRKRRDRYRSTIHPEVVQGKEASLSAVMAHRVQSMSAAPQHTGLLYPLQCLHSKCHASTR</sequence>
<evidence type="ECO:0000313" key="2">
    <source>
        <dbReference type="EMBL" id="EWZ39132.1"/>
    </source>
</evidence>
<reference evidence="2" key="1">
    <citation type="submission" date="2011-06" db="EMBL/GenBank/DDBJ databases">
        <title>The Genome Sequence of Fusarium oxysporum Fo47.</title>
        <authorList>
            <consortium name="The Broad Institute Genome Sequencing Platform"/>
            <person name="Ma L.-J."/>
            <person name="Gale L.R."/>
            <person name="Schwartz D.C."/>
            <person name="Zhou S."/>
            <person name="Corby-Kistler H."/>
            <person name="Young S.K."/>
            <person name="Zeng Q."/>
            <person name="Gargeya S."/>
            <person name="Fitzgerald M."/>
            <person name="Haas B."/>
            <person name="Abouelleil A."/>
            <person name="Alvarado L."/>
            <person name="Arachchi H.M."/>
            <person name="Berlin A."/>
            <person name="Brown A."/>
            <person name="Chapman S.B."/>
            <person name="Chen Z."/>
            <person name="Dunbar C."/>
            <person name="Freedman E."/>
            <person name="Gearin G."/>
            <person name="Gellesch M."/>
            <person name="Goldberg J."/>
            <person name="Griggs A."/>
            <person name="Gujja S."/>
            <person name="Heiman D."/>
            <person name="Howarth C."/>
            <person name="Larson L."/>
            <person name="Lui A."/>
            <person name="MacDonald P.J.P."/>
            <person name="Mehta T."/>
            <person name="Montmayeur A."/>
            <person name="Murphy C."/>
            <person name="Neiman D."/>
            <person name="Pearson M."/>
            <person name="Priest M."/>
            <person name="Roberts A."/>
            <person name="Saif S."/>
            <person name="Shea T."/>
            <person name="Shenoy N."/>
            <person name="Sisk P."/>
            <person name="Stolte C."/>
            <person name="Sykes S."/>
            <person name="Wortman J."/>
            <person name="Nusbaum C."/>
            <person name="Birren B."/>
        </authorList>
    </citation>
    <scope>NUCLEOTIDE SEQUENCE [LARGE SCALE GENOMIC DNA]</scope>
    <source>
        <strain evidence="2">Fo47</strain>
    </source>
</reference>
<evidence type="ECO:0000256" key="1">
    <source>
        <dbReference type="SAM" id="MobiDB-lite"/>
    </source>
</evidence>
<proteinExistence type="predicted"/>
<dbReference type="VEuPathDB" id="FungiDB:FOZG_08318"/>
<accession>W9K406</accession>
<feature type="region of interest" description="Disordered" evidence="1">
    <location>
        <begin position="40"/>
        <end position="60"/>
    </location>
</feature>
<organism evidence="2">
    <name type="scientific">Fusarium oxysporum Fo47</name>
    <dbReference type="NCBI Taxonomy" id="660027"/>
    <lineage>
        <taxon>Eukaryota</taxon>
        <taxon>Fungi</taxon>
        <taxon>Dikarya</taxon>
        <taxon>Ascomycota</taxon>
        <taxon>Pezizomycotina</taxon>
        <taxon>Sordariomycetes</taxon>
        <taxon>Hypocreomycetidae</taxon>
        <taxon>Hypocreales</taxon>
        <taxon>Nectriaceae</taxon>
        <taxon>Fusarium</taxon>
        <taxon>Fusarium oxysporum species complex</taxon>
    </lineage>
</organism>
<dbReference type="AlphaFoldDB" id="W9K406"/>
<reference evidence="2" key="2">
    <citation type="submission" date="2012-06" db="EMBL/GenBank/DDBJ databases">
        <title>Annotation of the Genome Sequence of Fusarium oxysporum Fo47.</title>
        <authorList>
            <consortium name="The Broad Institute Genomics Platform"/>
            <person name="Ma L.-J."/>
            <person name="Corby-Kistler H."/>
            <person name="Broz K."/>
            <person name="Gale L.R."/>
            <person name="Jonkers W."/>
            <person name="O'Donnell K."/>
            <person name="Ploetz R."/>
            <person name="Steinberg C."/>
            <person name="Schwartz D.C."/>
            <person name="VanEtten H."/>
            <person name="Zhou S."/>
            <person name="Young S.K."/>
            <person name="Zeng Q."/>
            <person name="Gargeya S."/>
            <person name="Fitzgerald M."/>
            <person name="Abouelleil A."/>
            <person name="Alvarado L."/>
            <person name="Chapman S.B."/>
            <person name="Gainer-Dewar J."/>
            <person name="Goldberg J."/>
            <person name="Griggs A."/>
            <person name="Gujja S."/>
            <person name="Hansen M."/>
            <person name="Howarth C."/>
            <person name="Imamovic A."/>
            <person name="Ireland A."/>
            <person name="Larimer J."/>
            <person name="McCowan C."/>
            <person name="Murphy C."/>
            <person name="Pearson M."/>
            <person name="Poon T.W."/>
            <person name="Priest M."/>
            <person name="Roberts A."/>
            <person name="Saif S."/>
            <person name="Shea T."/>
            <person name="Sykes S."/>
            <person name="Wortman J."/>
            <person name="Nusbaum C."/>
            <person name="Birren B."/>
        </authorList>
    </citation>
    <scope>NUCLEOTIDE SEQUENCE</scope>
    <source>
        <strain evidence="2">Fo47</strain>
    </source>
</reference>
<name>W9K406_FUSOX</name>
<dbReference type="HOGENOM" id="CLU_2184070_0_0_1"/>
<gene>
    <name evidence="2" type="ORF">FOZG_08318</name>
</gene>
<dbReference type="EMBL" id="JH717900">
    <property type="protein sequence ID" value="EWZ39132.1"/>
    <property type="molecule type" value="Genomic_DNA"/>
</dbReference>